<dbReference type="PANTHER" id="PTHR11995:SF14">
    <property type="entry name" value="NADH DEHYDROGENASE [UBIQUINONE] IRON-SULFUR PROTEIN 7, MITOCHONDRIAL"/>
    <property type="match status" value="1"/>
</dbReference>
<evidence type="ECO:0000313" key="2">
    <source>
        <dbReference type="Proteomes" id="UP000472277"/>
    </source>
</evidence>
<dbReference type="PANTHER" id="PTHR11995">
    <property type="entry name" value="NADH DEHYDROGENASE"/>
    <property type="match status" value="1"/>
</dbReference>
<dbReference type="GeneTree" id="ENSGT00390000006565"/>
<dbReference type="InParanoid" id="A0A674DXK4"/>
<sequence length="147" mass="16851">DEQRRIACLFPQTQLIMRWSPVGLTTKQVGLTKPVSSAVRFRVCLFVPQSSLWPRTFGLTCCVVEMMHTALRYDMDRFRVLFRASPRQADVIIVAGTLAIKMAPVCANGGVDIYTIYTKVFDTSEKKIKHILYRKRGPVSTWCIYSW</sequence>
<dbReference type="GO" id="GO:0005739">
    <property type="term" value="C:mitochondrion"/>
    <property type="evidence" value="ECO:0007669"/>
    <property type="project" value="GOC"/>
</dbReference>
<accession>A0A674DXK4</accession>
<dbReference type="GO" id="GO:0032981">
    <property type="term" value="P:mitochondrial respiratory chain complex I assembly"/>
    <property type="evidence" value="ECO:0007669"/>
    <property type="project" value="TreeGrafter"/>
</dbReference>
<protein>
    <submittedName>
        <fullName evidence="1">NADH:ubiquinone oxidoreductase core subunit S7</fullName>
    </submittedName>
</protein>
<keyword evidence="2" id="KW-1185">Reference proteome</keyword>
<dbReference type="GO" id="GO:0045271">
    <property type="term" value="C:respiratory chain complex I"/>
    <property type="evidence" value="ECO:0007669"/>
    <property type="project" value="TreeGrafter"/>
</dbReference>
<dbReference type="GO" id="GO:0008137">
    <property type="term" value="F:NADH dehydrogenase (ubiquinone) activity"/>
    <property type="evidence" value="ECO:0007669"/>
    <property type="project" value="TreeGrafter"/>
</dbReference>
<dbReference type="GO" id="GO:0009060">
    <property type="term" value="P:aerobic respiration"/>
    <property type="evidence" value="ECO:0007669"/>
    <property type="project" value="TreeGrafter"/>
</dbReference>
<proteinExistence type="predicted"/>
<dbReference type="Ensembl" id="ENSSTUT00000107633.1">
    <property type="protein sequence ID" value="ENSSTUP00000100336.1"/>
    <property type="gene ID" value="ENSSTUG00000044913.1"/>
</dbReference>
<evidence type="ECO:0000313" key="1">
    <source>
        <dbReference type="Ensembl" id="ENSSTUP00000100336.1"/>
    </source>
</evidence>
<dbReference type="AlphaFoldDB" id="A0A674DXK4"/>
<dbReference type="GO" id="GO:0015990">
    <property type="term" value="P:electron transport coupled proton transport"/>
    <property type="evidence" value="ECO:0007669"/>
    <property type="project" value="TreeGrafter"/>
</dbReference>
<dbReference type="Gene3D" id="3.40.50.12280">
    <property type="match status" value="1"/>
</dbReference>
<name>A0A674DXK4_SALTR</name>
<reference evidence="1" key="2">
    <citation type="submission" date="2025-09" db="UniProtKB">
        <authorList>
            <consortium name="Ensembl"/>
        </authorList>
    </citation>
    <scope>IDENTIFICATION</scope>
</reference>
<organism evidence="1 2">
    <name type="scientific">Salmo trutta</name>
    <name type="common">Brown trout</name>
    <dbReference type="NCBI Taxonomy" id="8032"/>
    <lineage>
        <taxon>Eukaryota</taxon>
        <taxon>Metazoa</taxon>
        <taxon>Chordata</taxon>
        <taxon>Craniata</taxon>
        <taxon>Vertebrata</taxon>
        <taxon>Euteleostomi</taxon>
        <taxon>Actinopterygii</taxon>
        <taxon>Neopterygii</taxon>
        <taxon>Teleostei</taxon>
        <taxon>Protacanthopterygii</taxon>
        <taxon>Salmoniformes</taxon>
        <taxon>Salmonidae</taxon>
        <taxon>Salmoninae</taxon>
        <taxon>Salmo</taxon>
    </lineage>
</organism>
<dbReference type="Proteomes" id="UP000472277">
    <property type="component" value="Chromosome 21"/>
</dbReference>
<reference evidence="1" key="1">
    <citation type="submission" date="2025-08" db="UniProtKB">
        <authorList>
            <consortium name="Ensembl"/>
        </authorList>
    </citation>
    <scope>IDENTIFICATION</scope>
</reference>
<dbReference type="SUPFAM" id="SSF56770">
    <property type="entry name" value="HydA/Nqo6-like"/>
    <property type="match status" value="1"/>
</dbReference>